<dbReference type="FunFam" id="1.10.10.10:FF:000163">
    <property type="entry name" value="MarR family transcriptional regulator"/>
    <property type="match status" value="1"/>
</dbReference>
<dbReference type="GO" id="GO:0005737">
    <property type="term" value="C:cytoplasm"/>
    <property type="evidence" value="ECO:0007669"/>
    <property type="project" value="UniProtKB-SubCell"/>
</dbReference>
<evidence type="ECO:0000256" key="4">
    <source>
        <dbReference type="ARBA" id="ARBA00023125"/>
    </source>
</evidence>
<evidence type="ECO:0000259" key="6">
    <source>
        <dbReference type="PROSITE" id="PS50995"/>
    </source>
</evidence>
<evidence type="ECO:0000313" key="9">
    <source>
        <dbReference type="EMBL" id="MBB4446236.1"/>
    </source>
</evidence>
<comment type="caution">
    <text evidence="9">The sequence shown here is derived from an EMBL/GenBank/DDBJ whole genome shotgun (WGS) entry which is preliminary data.</text>
</comment>
<dbReference type="Gene3D" id="1.10.10.10">
    <property type="entry name" value="Winged helix-like DNA-binding domain superfamily/Winged helix DNA-binding domain"/>
    <property type="match status" value="1"/>
</dbReference>
<evidence type="ECO:0000313" key="12">
    <source>
        <dbReference type="Proteomes" id="UP000576087"/>
    </source>
</evidence>
<keyword evidence="11" id="KW-1185">Reference proteome</keyword>
<dbReference type="GO" id="GO:0003700">
    <property type="term" value="F:DNA-binding transcription factor activity"/>
    <property type="evidence" value="ECO:0007669"/>
    <property type="project" value="InterPro"/>
</dbReference>
<evidence type="ECO:0000256" key="2">
    <source>
        <dbReference type="ARBA" id="ARBA00022490"/>
    </source>
</evidence>
<name>A0A7W6UZC7_9HYPH</name>
<protein>
    <submittedName>
        <fullName evidence="9">DNA-binding MarR family transcriptional regulator</fullName>
    </submittedName>
</protein>
<dbReference type="InterPro" id="IPR055166">
    <property type="entry name" value="Transc_reg_Sar_Rot_HTH"/>
</dbReference>
<dbReference type="PANTHER" id="PTHR33164:SF5">
    <property type="entry name" value="ORGANIC HYDROPEROXIDE RESISTANCE TRANSCRIPTIONAL REGULATOR"/>
    <property type="match status" value="1"/>
</dbReference>
<keyword evidence="4 9" id="KW-0238">DNA-binding</keyword>
<dbReference type="EMBL" id="JACIHM010000002">
    <property type="protein sequence ID" value="MBB4446236.1"/>
    <property type="molecule type" value="Genomic_DNA"/>
</dbReference>
<accession>A0A7W6UZC7</accession>
<dbReference type="PROSITE" id="PS50995">
    <property type="entry name" value="HTH_MARR_2"/>
    <property type="match status" value="1"/>
</dbReference>
<dbReference type="AlphaFoldDB" id="A0A7W6UZC7"/>
<dbReference type="InterPro" id="IPR000835">
    <property type="entry name" value="HTH_MarR-typ"/>
</dbReference>
<dbReference type="Proteomes" id="UP000524535">
    <property type="component" value="Unassembled WGS sequence"/>
</dbReference>
<keyword evidence="2" id="KW-0963">Cytoplasm</keyword>
<evidence type="ECO:0000313" key="11">
    <source>
        <dbReference type="Proteomes" id="UP000524535"/>
    </source>
</evidence>
<dbReference type="GO" id="GO:0003677">
    <property type="term" value="F:DNA binding"/>
    <property type="evidence" value="ECO:0007669"/>
    <property type="project" value="UniProtKB-KW"/>
</dbReference>
<dbReference type="PRINTS" id="PR00598">
    <property type="entry name" value="HTHMARR"/>
</dbReference>
<comment type="subcellular location">
    <subcellularLocation>
        <location evidence="1">Cytoplasm</location>
    </subcellularLocation>
</comment>
<evidence type="ECO:0000256" key="1">
    <source>
        <dbReference type="ARBA" id="ARBA00004496"/>
    </source>
</evidence>
<keyword evidence="5" id="KW-0804">Transcription</keyword>
<dbReference type="GO" id="GO:0006950">
    <property type="term" value="P:response to stress"/>
    <property type="evidence" value="ECO:0007669"/>
    <property type="project" value="TreeGrafter"/>
</dbReference>
<dbReference type="Proteomes" id="UP000520770">
    <property type="component" value="Unassembled WGS sequence"/>
</dbReference>
<dbReference type="EMBL" id="JACIGY010000002">
    <property type="protein sequence ID" value="MBB4411546.1"/>
    <property type="molecule type" value="Genomic_DNA"/>
</dbReference>
<evidence type="ECO:0000256" key="3">
    <source>
        <dbReference type="ARBA" id="ARBA00023015"/>
    </source>
</evidence>
<sequence length="170" mass="18445">MKEIEHGFVMTGAEPNKNDEVESREAAAGGLDAMLCFAIYGAAHAFTRAYKPLLEPLGLTYPQYLVMMALWAEDGQKVKALGDRLGLDSGTLSPLLKRLEQSGLVKRKRDAEDERQVKITLTPQGLELKDRSAGVMQAIGKATGCSLEEVGTLRAALVGLKDRLEGAEEK</sequence>
<dbReference type="EMBL" id="JACIGW010000002">
    <property type="protein sequence ID" value="MBB4348310.1"/>
    <property type="molecule type" value="Genomic_DNA"/>
</dbReference>
<keyword evidence="3" id="KW-0805">Transcription regulation</keyword>
<reference evidence="10 11" key="1">
    <citation type="submission" date="2020-08" db="EMBL/GenBank/DDBJ databases">
        <title>Genomic Encyclopedia of Type Strains, Phase IV (KMG-V): Genome sequencing to study the core and pangenomes of soil and plant-associated prokaryotes.</title>
        <authorList>
            <person name="Whitman W."/>
        </authorList>
    </citation>
    <scope>NUCLEOTIDE SEQUENCE [LARGE SCALE GENOMIC DNA]</scope>
    <source>
        <strain evidence="8 11">SEMIA 444</strain>
        <strain evidence="7 10">SEMIA 448</strain>
        <strain evidence="9 12">SEMIA 452</strain>
    </source>
</reference>
<proteinExistence type="predicted"/>
<gene>
    <name evidence="8" type="ORF">GGE31_002051</name>
    <name evidence="7" type="ORF">GGE33_002052</name>
    <name evidence="9" type="ORF">GGE35_002052</name>
</gene>
<evidence type="ECO:0000313" key="8">
    <source>
        <dbReference type="EMBL" id="MBB4411546.1"/>
    </source>
</evidence>
<evidence type="ECO:0000256" key="5">
    <source>
        <dbReference type="ARBA" id="ARBA00023163"/>
    </source>
</evidence>
<dbReference type="InterPro" id="IPR036390">
    <property type="entry name" value="WH_DNA-bd_sf"/>
</dbReference>
<evidence type="ECO:0000313" key="7">
    <source>
        <dbReference type="EMBL" id="MBB4348310.1"/>
    </source>
</evidence>
<dbReference type="Proteomes" id="UP000576087">
    <property type="component" value="Unassembled WGS sequence"/>
</dbReference>
<dbReference type="InterPro" id="IPR036388">
    <property type="entry name" value="WH-like_DNA-bd_sf"/>
</dbReference>
<evidence type="ECO:0000313" key="10">
    <source>
        <dbReference type="Proteomes" id="UP000520770"/>
    </source>
</evidence>
<feature type="domain" description="HTH marR-type" evidence="6">
    <location>
        <begin position="32"/>
        <end position="162"/>
    </location>
</feature>
<dbReference type="PANTHER" id="PTHR33164">
    <property type="entry name" value="TRANSCRIPTIONAL REGULATOR, MARR FAMILY"/>
    <property type="match status" value="1"/>
</dbReference>
<dbReference type="Pfam" id="PF22381">
    <property type="entry name" value="Staph_reg_Sar_Rot"/>
    <property type="match status" value="1"/>
</dbReference>
<dbReference type="InterPro" id="IPR039422">
    <property type="entry name" value="MarR/SlyA-like"/>
</dbReference>
<dbReference type="SMART" id="SM00347">
    <property type="entry name" value="HTH_MARR"/>
    <property type="match status" value="1"/>
</dbReference>
<organism evidence="9 12">
    <name type="scientific">Aliirhizobium cellulosilyticum</name>
    <dbReference type="NCBI Taxonomy" id="393664"/>
    <lineage>
        <taxon>Bacteria</taxon>
        <taxon>Pseudomonadati</taxon>
        <taxon>Pseudomonadota</taxon>
        <taxon>Alphaproteobacteria</taxon>
        <taxon>Hyphomicrobiales</taxon>
        <taxon>Rhizobiaceae</taxon>
        <taxon>Aliirhizobium</taxon>
    </lineage>
</organism>
<dbReference type="SUPFAM" id="SSF46785">
    <property type="entry name" value="Winged helix' DNA-binding domain"/>
    <property type="match status" value="1"/>
</dbReference>